<feature type="transmembrane region" description="Helical" evidence="1">
    <location>
        <begin position="138"/>
        <end position="158"/>
    </location>
</feature>
<evidence type="ECO:0000256" key="1">
    <source>
        <dbReference type="SAM" id="Phobius"/>
    </source>
</evidence>
<keyword evidence="3" id="KW-1185">Reference proteome</keyword>
<keyword evidence="1" id="KW-0812">Transmembrane</keyword>
<evidence type="ECO:0000313" key="2">
    <source>
        <dbReference type="EMBL" id="CAL8146015.1"/>
    </source>
</evidence>
<comment type="caution">
    <text evidence="2">The sequence shown here is derived from an EMBL/GenBank/DDBJ whole genome shotgun (WGS) entry which is preliminary data.</text>
</comment>
<dbReference type="Proteomes" id="UP001642540">
    <property type="component" value="Unassembled WGS sequence"/>
</dbReference>
<accession>A0ABP1S7D9</accession>
<reference evidence="2 3" key="1">
    <citation type="submission" date="2024-08" db="EMBL/GenBank/DDBJ databases">
        <authorList>
            <person name="Cucini C."/>
            <person name="Frati F."/>
        </authorList>
    </citation>
    <scope>NUCLEOTIDE SEQUENCE [LARGE SCALE GENOMIC DNA]</scope>
</reference>
<gene>
    <name evidence="2" type="ORF">ODALV1_LOCUS30675</name>
</gene>
<organism evidence="2 3">
    <name type="scientific">Orchesella dallaii</name>
    <dbReference type="NCBI Taxonomy" id="48710"/>
    <lineage>
        <taxon>Eukaryota</taxon>
        <taxon>Metazoa</taxon>
        <taxon>Ecdysozoa</taxon>
        <taxon>Arthropoda</taxon>
        <taxon>Hexapoda</taxon>
        <taxon>Collembola</taxon>
        <taxon>Entomobryomorpha</taxon>
        <taxon>Entomobryoidea</taxon>
        <taxon>Orchesellidae</taxon>
        <taxon>Orchesellinae</taxon>
        <taxon>Orchesella</taxon>
    </lineage>
</organism>
<feature type="transmembrane region" description="Helical" evidence="1">
    <location>
        <begin position="69"/>
        <end position="89"/>
    </location>
</feature>
<name>A0ABP1S7D9_9HEXA</name>
<feature type="transmembrane region" description="Helical" evidence="1">
    <location>
        <begin position="110"/>
        <end position="132"/>
    </location>
</feature>
<evidence type="ECO:0000313" key="3">
    <source>
        <dbReference type="Proteomes" id="UP001642540"/>
    </source>
</evidence>
<protein>
    <submittedName>
        <fullName evidence="2">Uncharacterized protein</fullName>
    </submittedName>
</protein>
<keyword evidence="1" id="KW-0472">Membrane</keyword>
<feature type="transmembrane region" description="Helical" evidence="1">
    <location>
        <begin position="17"/>
        <end position="39"/>
    </location>
</feature>
<proteinExistence type="predicted"/>
<keyword evidence="1" id="KW-1133">Transmembrane helix</keyword>
<sequence>MIFHPLCGYSLQKGTRIFAIVDLVTCIGLTFLQLIFLHFEKPERELLVNDGSIHQTSSENGVEESWKEYIVLLVFSYVLFVVYALIEIWMYRLLTRASVCRDLDATRRWLLIRVIITGIILVLNILSFTFFGYSAAELVFELGIFLYKLFELVVVYSFKRELEEEHK</sequence>
<dbReference type="EMBL" id="CAXLJM020000164">
    <property type="protein sequence ID" value="CAL8146015.1"/>
    <property type="molecule type" value="Genomic_DNA"/>
</dbReference>